<organism evidence="2 3">
    <name type="scientific">Finegoldia magna BVS033A4</name>
    <dbReference type="NCBI Taxonomy" id="866773"/>
    <lineage>
        <taxon>Bacteria</taxon>
        <taxon>Bacillati</taxon>
        <taxon>Bacillota</taxon>
        <taxon>Tissierellia</taxon>
        <taxon>Tissierellales</taxon>
        <taxon>Peptoniphilaceae</taxon>
        <taxon>Finegoldia</taxon>
    </lineage>
</organism>
<name>E1KZG9_FINMA</name>
<proteinExistence type="predicted"/>
<keyword evidence="1" id="KW-0812">Transmembrane</keyword>
<reference evidence="2 3" key="1">
    <citation type="submission" date="2010-08" db="EMBL/GenBank/DDBJ databases">
        <authorList>
            <person name="Durkin A.S."/>
            <person name="Madupu R."/>
            <person name="Torralba M."/>
            <person name="Gillis M."/>
            <person name="Methe B."/>
            <person name="Sutton G."/>
            <person name="Nelson K.E."/>
        </authorList>
    </citation>
    <scope>NUCLEOTIDE SEQUENCE [LARGE SCALE GENOMIC DNA]</scope>
    <source>
        <strain evidence="2 3">BVS033A4</strain>
    </source>
</reference>
<keyword evidence="1" id="KW-0472">Membrane</keyword>
<keyword evidence="1" id="KW-1133">Transmembrane helix</keyword>
<protein>
    <submittedName>
        <fullName evidence="2">Uncharacterized protein</fullName>
    </submittedName>
</protein>
<dbReference type="AlphaFoldDB" id="E1KZG9"/>
<dbReference type="Proteomes" id="UP000003807">
    <property type="component" value="Unassembled WGS sequence"/>
</dbReference>
<dbReference type="EMBL" id="AEDP01000047">
    <property type="protein sequence ID" value="EFL53541.1"/>
    <property type="molecule type" value="Genomic_DNA"/>
</dbReference>
<evidence type="ECO:0000313" key="3">
    <source>
        <dbReference type="Proteomes" id="UP000003807"/>
    </source>
</evidence>
<accession>E1KZG9</accession>
<evidence type="ECO:0000256" key="1">
    <source>
        <dbReference type="SAM" id="Phobius"/>
    </source>
</evidence>
<sequence length="45" mass="5291">MMQAQSMMQTNRLLALMMLSALIGFILDRFLLLLNKKLTAWRYIS</sequence>
<gene>
    <name evidence="2" type="ORF">HMPREF9289_1520</name>
</gene>
<evidence type="ECO:0000313" key="2">
    <source>
        <dbReference type="EMBL" id="EFL53541.1"/>
    </source>
</evidence>
<feature type="transmembrane region" description="Helical" evidence="1">
    <location>
        <begin position="12"/>
        <end position="32"/>
    </location>
</feature>
<comment type="caution">
    <text evidence="2">The sequence shown here is derived from an EMBL/GenBank/DDBJ whole genome shotgun (WGS) entry which is preliminary data.</text>
</comment>